<reference evidence="8" key="1">
    <citation type="submission" date="2013-08" db="EMBL/GenBank/DDBJ databases">
        <authorList>
            <person name="Mendez C."/>
            <person name="Richter M."/>
            <person name="Ferrer M."/>
            <person name="Sanchez J."/>
        </authorList>
    </citation>
    <scope>NUCLEOTIDE SEQUENCE</scope>
</reference>
<evidence type="ECO:0000256" key="6">
    <source>
        <dbReference type="ARBA" id="ARBA00023211"/>
    </source>
</evidence>
<keyword evidence="4 8" id="KW-0378">Hydrolase</keyword>
<comment type="cofactor">
    <cofactor evidence="2">
        <name>Mg(2+)</name>
        <dbReference type="ChEBI" id="CHEBI:18420"/>
    </cofactor>
</comment>
<dbReference type="InterPro" id="IPR015797">
    <property type="entry name" value="NUDIX_hydrolase-like_dom_sf"/>
</dbReference>
<feature type="domain" description="Nudix hydrolase" evidence="7">
    <location>
        <begin position="45"/>
        <end position="186"/>
    </location>
</feature>
<dbReference type="InterPro" id="IPR000086">
    <property type="entry name" value="NUDIX_hydrolase_dom"/>
</dbReference>
<dbReference type="GO" id="GO:0046872">
    <property type="term" value="F:metal ion binding"/>
    <property type="evidence" value="ECO:0007669"/>
    <property type="project" value="UniProtKB-KW"/>
</dbReference>
<accession>T1BDW7</accession>
<dbReference type="PROSITE" id="PS51462">
    <property type="entry name" value="NUDIX"/>
    <property type="match status" value="1"/>
</dbReference>
<evidence type="ECO:0000259" key="7">
    <source>
        <dbReference type="PROSITE" id="PS51462"/>
    </source>
</evidence>
<evidence type="ECO:0000256" key="5">
    <source>
        <dbReference type="ARBA" id="ARBA00022842"/>
    </source>
</evidence>
<comment type="cofactor">
    <cofactor evidence="1">
        <name>Mn(2+)</name>
        <dbReference type="ChEBI" id="CHEBI:29035"/>
    </cofactor>
</comment>
<dbReference type="Gene3D" id="3.90.79.10">
    <property type="entry name" value="Nucleoside Triphosphate Pyrophosphohydrolase"/>
    <property type="match status" value="1"/>
</dbReference>
<evidence type="ECO:0000256" key="3">
    <source>
        <dbReference type="ARBA" id="ARBA00022723"/>
    </source>
</evidence>
<comment type="caution">
    <text evidence="8">The sequence shown here is derived from an EMBL/GenBank/DDBJ whole genome shotgun (WGS) entry which is preliminary data.</text>
</comment>
<protein>
    <submittedName>
        <fullName evidence="8">NUDIX hydrolase</fullName>
    </submittedName>
</protein>
<dbReference type="PANTHER" id="PTHR12992">
    <property type="entry name" value="NUDIX HYDROLASE"/>
    <property type="match status" value="1"/>
</dbReference>
<gene>
    <name evidence="8" type="ORF">B2A_01056</name>
</gene>
<dbReference type="InterPro" id="IPR045121">
    <property type="entry name" value="CoAse"/>
</dbReference>
<keyword evidence="5" id="KW-0460">Magnesium</keyword>
<keyword evidence="6" id="KW-0464">Manganese</keyword>
<dbReference type="PANTHER" id="PTHR12992:SF11">
    <property type="entry name" value="MITOCHONDRIAL COENZYME A DIPHOSPHATASE NUDT8"/>
    <property type="match status" value="1"/>
</dbReference>
<evidence type="ECO:0000313" key="8">
    <source>
        <dbReference type="EMBL" id="EQD66678.1"/>
    </source>
</evidence>
<dbReference type="SUPFAM" id="SSF55811">
    <property type="entry name" value="Nudix"/>
    <property type="match status" value="1"/>
</dbReference>
<dbReference type="GO" id="GO:0010945">
    <property type="term" value="F:coenzyme A diphosphatase activity"/>
    <property type="evidence" value="ECO:0007669"/>
    <property type="project" value="InterPro"/>
</dbReference>
<keyword evidence="3" id="KW-0479">Metal-binding</keyword>
<sequence>MRAPQALQSPGGADTLPPWCEPLRQLTQVVPPEPDAGAADPVDRGLRAAVVVLAVEQAPPVFLMTARSPALHEHGGEVAFPGGRIDARDADPAAAALRELREEVGVRSGRVQPLGYLPGIWTRGSRYWVTPLLAWLPGTFDFTNRNPSPEVEYAFGLPLSIALDLGRYDRMLVPGTDLRVARLVWAGPLIWGATARILMSCAERFDPTARETLR</sequence>
<name>T1BDW7_9ZZZZ</name>
<dbReference type="CDD" id="cd03426">
    <property type="entry name" value="NUDIX_CoAse_Nudt7"/>
    <property type="match status" value="1"/>
</dbReference>
<dbReference type="AlphaFoldDB" id="T1BDW7"/>
<proteinExistence type="predicted"/>
<evidence type="ECO:0000256" key="4">
    <source>
        <dbReference type="ARBA" id="ARBA00022801"/>
    </source>
</evidence>
<evidence type="ECO:0000256" key="2">
    <source>
        <dbReference type="ARBA" id="ARBA00001946"/>
    </source>
</evidence>
<evidence type="ECO:0000256" key="1">
    <source>
        <dbReference type="ARBA" id="ARBA00001936"/>
    </source>
</evidence>
<dbReference type="EMBL" id="AUZZ01000799">
    <property type="protein sequence ID" value="EQD66678.1"/>
    <property type="molecule type" value="Genomic_DNA"/>
</dbReference>
<reference evidence="8" key="2">
    <citation type="journal article" date="2014" name="ISME J.">
        <title>Microbial stratification in low pH oxic and suboxic macroscopic growths along an acid mine drainage.</title>
        <authorList>
            <person name="Mendez-Garcia C."/>
            <person name="Mesa V."/>
            <person name="Sprenger R.R."/>
            <person name="Richter M."/>
            <person name="Diez M.S."/>
            <person name="Solano J."/>
            <person name="Bargiela R."/>
            <person name="Golyshina O.V."/>
            <person name="Manteca A."/>
            <person name="Ramos J.L."/>
            <person name="Gallego J.R."/>
            <person name="Llorente I."/>
            <person name="Martins Dos Santos V.A."/>
            <person name="Jensen O.N."/>
            <person name="Pelaez A.I."/>
            <person name="Sanchez J."/>
            <person name="Ferrer M."/>
        </authorList>
    </citation>
    <scope>NUCLEOTIDE SEQUENCE</scope>
</reference>
<organism evidence="8">
    <name type="scientific">mine drainage metagenome</name>
    <dbReference type="NCBI Taxonomy" id="410659"/>
    <lineage>
        <taxon>unclassified sequences</taxon>
        <taxon>metagenomes</taxon>
        <taxon>ecological metagenomes</taxon>
    </lineage>
</organism>
<dbReference type="Pfam" id="PF00293">
    <property type="entry name" value="NUDIX"/>
    <property type="match status" value="1"/>
</dbReference>